<feature type="signal peptide" evidence="3">
    <location>
        <begin position="1"/>
        <end position="19"/>
    </location>
</feature>
<dbReference type="PROSITE" id="PS51257">
    <property type="entry name" value="PROKAR_LIPOPROTEIN"/>
    <property type="match status" value="1"/>
</dbReference>
<accession>A0ABS5U918</accession>
<evidence type="ECO:0000256" key="1">
    <source>
        <dbReference type="SAM" id="Coils"/>
    </source>
</evidence>
<evidence type="ECO:0000313" key="4">
    <source>
        <dbReference type="EMBL" id="MBT1072163.1"/>
    </source>
</evidence>
<sequence length="393" mass="44399">MKKLLIVCLALITLFVACAPSMYGVPQETWDRMSESERIEAMRVYEREQQARRQAAEERARRQAFERERERVRQAEIERARRERIEAIHRGEGAYGELIRVRLQGGRIKLGDRHHRYEPITFTIADGETVKIGVSDGRGRGADLVVSYGGGALSLDGSRFPYERRWGRGTVYADTGTRGALDLRGVDLFVEVRDRSSRHERELPRLAVIREEAPPVVIREKEHRRSPQVIPREEEKPKPPPLAVREPPGTPPATVRNPPKTPPVVVREPVKPPPGQPVSSPAVEGPPRTLEVFLLSGEMKVRGQNQNVERAALRISEGESLSLTVKAGAETRTISLRYAKGELFIDPGPARGRDVVRLPFEKEWKTGKVYRFGLKGRVALEKVEMKVTGINWK</sequence>
<dbReference type="RefSeq" id="WP_214298754.1">
    <property type="nucleotide sequence ID" value="NZ_JAHDYS010000008.1"/>
</dbReference>
<organism evidence="4 5">
    <name type="scientific">Pelotalea chapellei</name>
    <dbReference type="NCBI Taxonomy" id="44671"/>
    <lineage>
        <taxon>Bacteria</taxon>
        <taxon>Pseudomonadati</taxon>
        <taxon>Thermodesulfobacteriota</taxon>
        <taxon>Desulfuromonadia</taxon>
        <taxon>Geobacterales</taxon>
        <taxon>Geobacteraceae</taxon>
        <taxon>Pelotalea</taxon>
    </lineage>
</organism>
<keyword evidence="3" id="KW-0732">Signal</keyword>
<keyword evidence="5" id="KW-1185">Reference proteome</keyword>
<protein>
    <submittedName>
        <fullName evidence="4">Uncharacterized protein</fullName>
    </submittedName>
</protein>
<feature type="chain" id="PRO_5045482074" evidence="3">
    <location>
        <begin position="20"/>
        <end position="393"/>
    </location>
</feature>
<reference evidence="4 5" key="1">
    <citation type="submission" date="2021-05" db="EMBL/GenBank/DDBJ databases">
        <title>The draft genome of Geobacter chapellei DSM 13688.</title>
        <authorList>
            <person name="Xu Z."/>
            <person name="Masuda Y."/>
            <person name="Itoh H."/>
            <person name="Senoo K."/>
        </authorList>
    </citation>
    <scope>NUCLEOTIDE SEQUENCE [LARGE SCALE GENOMIC DNA]</scope>
    <source>
        <strain evidence="4 5">DSM 13688</strain>
    </source>
</reference>
<name>A0ABS5U918_9BACT</name>
<dbReference type="Proteomes" id="UP000784128">
    <property type="component" value="Unassembled WGS sequence"/>
</dbReference>
<evidence type="ECO:0000256" key="2">
    <source>
        <dbReference type="SAM" id="MobiDB-lite"/>
    </source>
</evidence>
<feature type="region of interest" description="Disordered" evidence="2">
    <location>
        <begin position="218"/>
        <end position="285"/>
    </location>
</feature>
<comment type="caution">
    <text evidence="4">The sequence shown here is derived from an EMBL/GenBank/DDBJ whole genome shotgun (WGS) entry which is preliminary data.</text>
</comment>
<proteinExistence type="predicted"/>
<gene>
    <name evidence="4" type="ORF">KJB30_10235</name>
</gene>
<evidence type="ECO:0000313" key="5">
    <source>
        <dbReference type="Proteomes" id="UP000784128"/>
    </source>
</evidence>
<keyword evidence="1" id="KW-0175">Coiled coil</keyword>
<dbReference type="EMBL" id="JAHDYS010000008">
    <property type="protein sequence ID" value="MBT1072163.1"/>
    <property type="molecule type" value="Genomic_DNA"/>
</dbReference>
<feature type="coiled-coil region" evidence="1">
    <location>
        <begin position="48"/>
        <end position="75"/>
    </location>
</feature>
<feature type="compositionally biased region" description="Basic and acidic residues" evidence="2">
    <location>
        <begin position="218"/>
        <end position="238"/>
    </location>
</feature>
<evidence type="ECO:0000256" key="3">
    <source>
        <dbReference type="SAM" id="SignalP"/>
    </source>
</evidence>